<proteinExistence type="predicted"/>
<keyword evidence="1" id="KW-0472">Membrane</keyword>
<dbReference type="EMBL" id="FQYV01000003">
    <property type="protein sequence ID" value="SHI52213.1"/>
    <property type="molecule type" value="Genomic_DNA"/>
</dbReference>
<feature type="transmembrane region" description="Helical" evidence="1">
    <location>
        <begin position="7"/>
        <end position="26"/>
    </location>
</feature>
<dbReference type="Proteomes" id="UP000184172">
    <property type="component" value="Unassembled WGS sequence"/>
</dbReference>
<evidence type="ECO:0000313" key="2">
    <source>
        <dbReference type="EMBL" id="SHI52213.1"/>
    </source>
</evidence>
<dbReference type="RefSeq" id="WP_073214738.1">
    <property type="nucleotide sequence ID" value="NZ_FNNS01000003.1"/>
</dbReference>
<evidence type="ECO:0000256" key="1">
    <source>
        <dbReference type="SAM" id="Phobius"/>
    </source>
</evidence>
<dbReference type="STRING" id="797419.SAMN05216556_10354"/>
<dbReference type="AlphaFoldDB" id="A0A1M6BUD8"/>
<keyword evidence="1" id="KW-0812">Transmembrane</keyword>
<protein>
    <submittedName>
        <fullName evidence="2">Uncharacterized protein</fullName>
    </submittedName>
</protein>
<dbReference type="OrthoDB" id="1138968at2"/>
<keyword evidence="1" id="KW-1133">Transmembrane helix</keyword>
<name>A0A1M6BUD8_9FLAO</name>
<reference evidence="3" key="1">
    <citation type="submission" date="2016-11" db="EMBL/GenBank/DDBJ databases">
        <authorList>
            <person name="Varghese N."/>
            <person name="Submissions S."/>
        </authorList>
    </citation>
    <scope>NUCLEOTIDE SEQUENCE [LARGE SCALE GENOMIC DNA]</scope>
    <source>
        <strain evidence="3">DSM 26349</strain>
    </source>
</reference>
<accession>A0A1M6BUD8</accession>
<sequence>MITGKRIIVLVIVFLSVLLLGTLYRYSPYKIEYLGYYDKIWAHRVNSTEKLESALKYFKGVELDLVYDAQKNILDVTHPPAPSINLNLEKYLSFINSKEKPYMWLDIKNLNFDNKEEILQKLTKLFLEKKYPLEKVLVETRYPEALSIFSAAGFRTSYYLPYGLTEMTAEKRNIVLEKIAKILEEQPNLAISSNYTDYDIMHKSFPTKDKYFWISSSVRTHGFSTPRRILKDHTVKAVLTSFKAKKGNR</sequence>
<evidence type="ECO:0000313" key="3">
    <source>
        <dbReference type="Proteomes" id="UP000184172"/>
    </source>
</evidence>
<keyword evidence="3" id="KW-1185">Reference proteome</keyword>
<organism evidence="2 3">
    <name type="scientific">Aequorivita viscosa</name>
    <dbReference type="NCBI Taxonomy" id="797419"/>
    <lineage>
        <taxon>Bacteria</taxon>
        <taxon>Pseudomonadati</taxon>
        <taxon>Bacteroidota</taxon>
        <taxon>Flavobacteriia</taxon>
        <taxon>Flavobacteriales</taxon>
        <taxon>Flavobacteriaceae</taxon>
        <taxon>Aequorivita</taxon>
    </lineage>
</organism>
<gene>
    <name evidence="2" type="ORF">SAMN04487908_10354</name>
</gene>